<dbReference type="Pfam" id="PF07659">
    <property type="entry name" value="DUF1599"/>
    <property type="match status" value="2"/>
</dbReference>
<feature type="domain" description="Nucleotide modification associated" evidence="1">
    <location>
        <begin position="21"/>
        <end position="81"/>
    </location>
</feature>
<evidence type="ECO:0000313" key="3">
    <source>
        <dbReference type="Proteomes" id="UP000003303"/>
    </source>
</evidence>
<accession>C2MB09</accession>
<dbReference type="AlphaFoldDB" id="C2MB09"/>
<proteinExistence type="predicted"/>
<reference evidence="2 3" key="1">
    <citation type="submission" date="2009-04" db="EMBL/GenBank/DDBJ databases">
        <authorList>
            <person name="Sebastian Y."/>
            <person name="Madupu R."/>
            <person name="Durkin A.S."/>
            <person name="Torralba M."/>
            <person name="Methe B."/>
            <person name="Sutton G.G."/>
            <person name="Strausberg R.L."/>
            <person name="Nelson K.E."/>
        </authorList>
    </citation>
    <scope>NUCLEOTIDE SEQUENCE [LARGE SCALE GENOMIC DNA]</scope>
    <source>
        <strain evidence="2 3">60-3</strain>
    </source>
</reference>
<organism evidence="2 3">
    <name type="scientific">Porphyromonas uenonis 60-3</name>
    <dbReference type="NCBI Taxonomy" id="596327"/>
    <lineage>
        <taxon>Bacteria</taxon>
        <taxon>Pseudomonadati</taxon>
        <taxon>Bacteroidota</taxon>
        <taxon>Bacteroidia</taxon>
        <taxon>Bacteroidales</taxon>
        <taxon>Porphyromonadaceae</taxon>
        <taxon>Porphyromonas</taxon>
    </lineage>
</organism>
<dbReference type="Proteomes" id="UP000003303">
    <property type="component" value="Unassembled WGS sequence"/>
</dbReference>
<dbReference type="eggNOG" id="ENOG502Z7RJ">
    <property type="taxonomic scope" value="Bacteria"/>
</dbReference>
<dbReference type="RefSeq" id="WP_007365101.1">
    <property type="nucleotide sequence ID" value="NZ_ACLR01000118.1"/>
</dbReference>
<gene>
    <name evidence="2" type="ORF">PORUE0001_1022</name>
</gene>
<comment type="caution">
    <text evidence="2">The sequence shown here is derived from an EMBL/GenBank/DDBJ whole genome shotgun (WGS) entry which is preliminary data.</text>
</comment>
<dbReference type="STRING" id="596327.PORUE0001_1022"/>
<protein>
    <recommendedName>
        <fullName evidence="1">Nucleotide modification associated domain-containing protein</fullName>
    </recommendedName>
</protein>
<dbReference type="InterPro" id="IPR011630">
    <property type="entry name" value="DUF1599"/>
</dbReference>
<dbReference type="OrthoDB" id="659365at2"/>
<evidence type="ECO:0000313" key="2">
    <source>
        <dbReference type="EMBL" id="EEK17131.1"/>
    </source>
</evidence>
<name>C2MB09_9PORP</name>
<evidence type="ECO:0000259" key="1">
    <source>
        <dbReference type="Pfam" id="PF07659"/>
    </source>
</evidence>
<dbReference type="EMBL" id="ACLR01000118">
    <property type="protein sequence ID" value="EEK17131.1"/>
    <property type="molecule type" value="Genomic_DNA"/>
</dbReference>
<feature type="domain" description="Nucleotide modification associated" evidence="1">
    <location>
        <begin position="114"/>
        <end position="175"/>
    </location>
</feature>
<keyword evidence="3" id="KW-1185">Reference proteome</keyword>
<sequence>MNTEQQYHKVVAECRTLFAQKLHDYGASWRILRPSSLTDQIMIKALRIRSLETKAEQRVDEDVDNEYIGIVNYGIIGLIQLERTPSDKPDLSPEEALELYDQLIEETYQLMVDKNHDYDEAWRKMRISSITDIILTKIFRTKEIEDLAGKTLVSEGIAANYQDMINYAIFALIKLRFDQA</sequence>